<reference evidence="1" key="1">
    <citation type="submission" date="2017-12" db="EMBL/GenBank/DDBJ databases">
        <title>High-resolution comparative analysis of great ape genomes.</title>
        <authorList>
            <person name="Pollen A."/>
            <person name="Hastie A."/>
            <person name="Hormozdiari F."/>
            <person name="Dougherty M."/>
            <person name="Liu R."/>
            <person name="Chaisson M."/>
            <person name="Hoppe E."/>
            <person name="Hill C."/>
            <person name="Pang A."/>
            <person name="Hillier L."/>
            <person name="Baker C."/>
            <person name="Armstrong J."/>
            <person name="Shendure J."/>
            <person name="Paten B."/>
            <person name="Wilson R."/>
            <person name="Chao H."/>
            <person name="Schneider V."/>
            <person name="Ventura M."/>
            <person name="Kronenberg Z."/>
            <person name="Murali S."/>
            <person name="Gordon D."/>
            <person name="Cantsilieris S."/>
            <person name="Munson K."/>
            <person name="Nelson B."/>
            <person name="Raja A."/>
            <person name="Underwood J."/>
            <person name="Diekhans M."/>
            <person name="Fiddes I."/>
            <person name="Haussler D."/>
            <person name="Eichler E."/>
        </authorList>
    </citation>
    <scope>NUCLEOTIDE SEQUENCE [LARGE SCALE GENOMIC DNA]</scope>
    <source>
        <strain evidence="1">Susie</strain>
    </source>
</reference>
<evidence type="ECO:0000313" key="1">
    <source>
        <dbReference type="EMBL" id="PNJ47871.1"/>
    </source>
</evidence>
<organism evidence="1">
    <name type="scientific">Pongo abelii</name>
    <name type="common">Sumatran orangutan</name>
    <name type="synonym">Pongo pygmaeus abelii</name>
    <dbReference type="NCBI Taxonomy" id="9601"/>
    <lineage>
        <taxon>Eukaryota</taxon>
        <taxon>Metazoa</taxon>
        <taxon>Chordata</taxon>
        <taxon>Craniata</taxon>
        <taxon>Vertebrata</taxon>
        <taxon>Euteleostomi</taxon>
        <taxon>Mammalia</taxon>
        <taxon>Eutheria</taxon>
        <taxon>Euarchontoglires</taxon>
        <taxon>Primates</taxon>
        <taxon>Haplorrhini</taxon>
        <taxon>Catarrhini</taxon>
        <taxon>Hominidae</taxon>
        <taxon>Pongo</taxon>
    </lineage>
</organism>
<dbReference type="AlphaFoldDB" id="A0A2J8URH0"/>
<protein>
    <submittedName>
        <fullName evidence="1">PEX10 isoform 8</fullName>
    </submittedName>
</protein>
<feature type="non-terminal residue" evidence="1">
    <location>
        <position position="74"/>
    </location>
</feature>
<proteinExistence type="predicted"/>
<accession>A0A2J8URH0</accession>
<dbReference type="EMBL" id="NDHI03003447">
    <property type="protein sequence ID" value="PNJ47871.1"/>
    <property type="molecule type" value="Genomic_DNA"/>
</dbReference>
<gene>
    <name evidence="1" type="ORF">CR201_G0025583</name>
</gene>
<comment type="caution">
    <text evidence="1">The sequence shown here is derived from an EMBL/GenBank/DDBJ whole genome shotgun (WGS) entry which is preliminary data.</text>
</comment>
<sequence length="74" mass="8051">MAPAAASPPEVIRAAQKDEYYRGGLRSAAGSALHSLAGLITLLIHEQIEIPERPHSQQVRELLFDARQLASGLY</sequence>
<name>A0A2J8URH0_PONAB</name>